<evidence type="ECO:0000313" key="7">
    <source>
        <dbReference type="EMBL" id="GMH28653.1"/>
    </source>
</evidence>
<dbReference type="SUPFAM" id="SSF52058">
    <property type="entry name" value="L domain-like"/>
    <property type="match status" value="1"/>
</dbReference>
<dbReference type="Pfam" id="PF00560">
    <property type="entry name" value="LRR_1"/>
    <property type="match status" value="1"/>
</dbReference>
<dbReference type="InterPro" id="IPR001611">
    <property type="entry name" value="Leu-rich_rpt"/>
</dbReference>
<keyword evidence="2" id="KW-0812">Transmembrane</keyword>
<sequence>MMVQDGSDSEIKGIFGWEIVGIEYGCGMTIGLVAGYYIIIFINGDIRDAVQWNASYQRALRCIAFKFGAIGAVEDNDRENDSKDEMKFEFHKLFWPLSNNLSGVVKHDMFCKLKNITYLNLSRNGLSLLTKSSSTINSNVGTCPRLQYLECSSCNITEFPDFLRTQEDLIVLDLSNNKIQGHIPKWANDIGKDSLYYLNLSGYFLTGGLDLQWKNL</sequence>
<evidence type="ECO:0000256" key="1">
    <source>
        <dbReference type="ARBA" id="ARBA00004479"/>
    </source>
</evidence>
<dbReference type="InterPro" id="IPR046956">
    <property type="entry name" value="RLP23-like"/>
</dbReference>
<dbReference type="PANTHER" id="PTHR48063:SF94">
    <property type="match status" value="1"/>
</dbReference>
<organism evidence="7 8">
    <name type="scientific">Nepenthes gracilis</name>
    <name type="common">Slender pitcher plant</name>
    <dbReference type="NCBI Taxonomy" id="150966"/>
    <lineage>
        <taxon>Eukaryota</taxon>
        <taxon>Viridiplantae</taxon>
        <taxon>Streptophyta</taxon>
        <taxon>Embryophyta</taxon>
        <taxon>Tracheophyta</taxon>
        <taxon>Spermatophyta</taxon>
        <taxon>Magnoliopsida</taxon>
        <taxon>eudicotyledons</taxon>
        <taxon>Gunneridae</taxon>
        <taxon>Pentapetalae</taxon>
        <taxon>Caryophyllales</taxon>
        <taxon>Nepenthaceae</taxon>
        <taxon>Nepenthes</taxon>
    </lineage>
</organism>
<dbReference type="Proteomes" id="UP001279734">
    <property type="component" value="Unassembled WGS sequence"/>
</dbReference>
<keyword evidence="5" id="KW-0472">Membrane</keyword>
<evidence type="ECO:0000256" key="5">
    <source>
        <dbReference type="ARBA" id="ARBA00023136"/>
    </source>
</evidence>
<dbReference type="AlphaFoldDB" id="A0AAD3TEY0"/>
<evidence type="ECO:0000256" key="3">
    <source>
        <dbReference type="ARBA" id="ARBA00022729"/>
    </source>
</evidence>
<dbReference type="EMBL" id="BSYO01000035">
    <property type="protein sequence ID" value="GMH28653.1"/>
    <property type="molecule type" value="Genomic_DNA"/>
</dbReference>
<evidence type="ECO:0000256" key="2">
    <source>
        <dbReference type="ARBA" id="ARBA00022692"/>
    </source>
</evidence>
<dbReference type="PANTHER" id="PTHR48063">
    <property type="entry name" value="LRR RECEPTOR-LIKE KINASE"/>
    <property type="match status" value="1"/>
</dbReference>
<proteinExistence type="predicted"/>
<comment type="subcellular location">
    <subcellularLocation>
        <location evidence="1">Membrane</location>
        <topology evidence="1">Single-pass type I membrane protein</topology>
    </subcellularLocation>
</comment>
<keyword evidence="8" id="KW-1185">Reference proteome</keyword>
<evidence type="ECO:0000313" key="8">
    <source>
        <dbReference type="Proteomes" id="UP001279734"/>
    </source>
</evidence>
<keyword evidence="4" id="KW-1133">Transmembrane helix</keyword>
<evidence type="ECO:0000256" key="4">
    <source>
        <dbReference type="ARBA" id="ARBA00022989"/>
    </source>
</evidence>
<dbReference type="Gene3D" id="3.80.10.10">
    <property type="entry name" value="Ribonuclease Inhibitor"/>
    <property type="match status" value="1"/>
</dbReference>
<evidence type="ECO:0000256" key="6">
    <source>
        <dbReference type="ARBA" id="ARBA00023180"/>
    </source>
</evidence>
<protein>
    <submittedName>
        <fullName evidence="7">Uncharacterized protein</fullName>
    </submittedName>
</protein>
<comment type="caution">
    <text evidence="7">The sequence shown here is derived from an EMBL/GenBank/DDBJ whole genome shotgun (WGS) entry which is preliminary data.</text>
</comment>
<dbReference type="InterPro" id="IPR032675">
    <property type="entry name" value="LRR_dom_sf"/>
</dbReference>
<gene>
    <name evidence="7" type="ORF">Nepgr_030496</name>
</gene>
<reference evidence="7" key="1">
    <citation type="submission" date="2023-05" db="EMBL/GenBank/DDBJ databases">
        <title>Nepenthes gracilis genome sequencing.</title>
        <authorList>
            <person name="Fukushima K."/>
        </authorList>
    </citation>
    <scope>NUCLEOTIDE SEQUENCE</scope>
    <source>
        <strain evidence="7">SING2019-196</strain>
    </source>
</reference>
<name>A0AAD3TEY0_NEPGR</name>
<keyword evidence="6" id="KW-0325">Glycoprotein</keyword>
<dbReference type="GO" id="GO:0016020">
    <property type="term" value="C:membrane"/>
    <property type="evidence" value="ECO:0007669"/>
    <property type="project" value="UniProtKB-SubCell"/>
</dbReference>
<accession>A0AAD3TEY0</accession>
<keyword evidence="3" id="KW-0732">Signal</keyword>